<evidence type="ECO:0000256" key="5">
    <source>
        <dbReference type="ARBA" id="ARBA00022729"/>
    </source>
</evidence>
<evidence type="ECO:0000256" key="10">
    <source>
        <dbReference type="RuleBase" id="RU361228"/>
    </source>
</evidence>
<dbReference type="PROSITE" id="PS51996">
    <property type="entry name" value="TR_MART"/>
    <property type="match status" value="1"/>
</dbReference>
<evidence type="ECO:0000256" key="3">
    <source>
        <dbReference type="ARBA" id="ARBA00022679"/>
    </source>
</evidence>
<dbReference type="GO" id="GO:0046677">
    <property type="term" value="P:response to antibiotic"/>
    <property type="evidence" value="ECO:0007669"/>
    <property type="project" value="UniProtKB-ARBA"/>
</dbReference>
<dbReference type="FunFam" id="3.90.176.10:FF:000001">
    <property type="entry name" value="NAD(P)(+)--arginine ADP-ribosyltransferase"/>
    <property type="match status" value="1"/>
</dbReference>
<dbReference type="EMBL" id="KZ523155">
    <property type="protein sequence ID" value="PKU27993.1"/>
    <property type="molecule type" value="Genomic_DNA"/>
</dbReference>
<evidence type="ECO:0000256" key="2">
    <source>
        <dbReference type="ARBA" id="ARBA00022676"/>
    </source>
</evidence>
<feature type="signal peptide" evidence="10">
    <location>
        <begin position="1"/>
        <end position="18"/>
    </location>
</feature>
<dbReference type="GO" id="GO:0016779">
    <property type="term" value="F:nucleotidyltransferase activity"/>
    <property type="evidence" value="ECO:0007669"/>
    <property type="project" value="UniProtKB-KW"/>
</dbReference>
<keyword evidence="3 10" id="KW-0808">Transferase</keyword>
<dbReference type="PROSITE" id="PS01291">
    <property type="entry name" value="ART"/>
    <property type="match status" value="1"/>
</dbReference>
<keyword evidence="8" id="KW-1015">Disulfide bond</keyword>
<evidence type="ECO:0000256" key="4">
    <source>
        <dbReference type="ARBA" id="ARBA00022695"/>
    </source>
</evidence>
<protein>
    <recommendedName>
        <fullName evidence="10">NAD(P)(+)--arginine ADP-ribosyltransferase</fullName>
        <ecNumber evidence="10">2.4.2.31</ecNumber>
    </recommendedName>
    <alternativeName>
        <fullName evidence="10">Mono(ADP-ribosyl)transferase</fullName>
    </alternativeName>
</protein>
<proteinExistence type="inferred from homology"/>
<dbReference type="GO" id="GO:0005615">
    <property type="term" value="C:extracellular space"/>
    <property type="evidence" value="ECO:0007669"/>
    <property type="project" value="UniProtKB-ARBA"/>
</dbReference>
<dbReference type="Pfam" id="PF01129">
    <property type="entry name" value="ART"/>
    <property type="match status" value="1"/>
</dbReference>
<dbReference type="GO" id="GO:0106274">
    <property type="term" value="F:NAD+-protein-arginine ADP-ribosyltransferase activity"/>
    <property type="evidence" value="ECO:0007669"/>
    <property type="project" value="UniProtKB-EC"/>
</dbReference>
<evidence type="ECO:0000313" key="11">
    <source>
        <dbReference type="EMBL" id="PKU27993.1"/>
    </source>
</evidence>
<dbReference type="OrthoDB" id="423533at2759"/>
<keyword evidence="7 10" id="KW-0520">NAD</keyword>
<comment type="similarity">
    <text evidence="1 10">Belongs to the Arg-specific ADP-ribosyltransferase family.</text>
</comment>
<organism evidence="11 12">
    <name type="scientific">Limosa lapponica baueri</name>
    <dbReference type="NCBI Taxonomy" id="1758121"/>
    <lineage>
        <taxon>Eukaryota</taxon>
        <taxon>Metazoa</taxon>
        <taxon>Chordata</taxon>
        <taxon>Craniata</taxon>
        <taxon>Vertebrata</taxon>
        <taxon>Euteleostomi</taxon>
        <taxon>Archelosauria</taxon>
        <taxon>Archosauria</taxon>
        <taxon>Dinosauria</taxon>
        <taxon>Saurischia</taxon>
        <taxon>Theropoda</taxon>
        <taxon>Coelurosauria</taxon>
        <taxon>Aves</taxon>
        <taxon>Neognathae</taxon>
        <taxon>Neoaves</taxon>
        <taxon>Charadriiformes</taxon>
        <taxon>Scolopacidae</taxon>
        <taxon>Limosa</taxon>
    </lineage>
</organism>
<evidence type="ECO:0000256" key="6">
    <source>
        <dbReference type="ARBA" id="ARBA00022857"/>
    </source>
</evidence>
<dbReference type="InterPro" id="IPR000768">
    <property type="entry name" value="ART"/>
</dbReference>
<evidence type="ECO:0000256" key="8">
    <source>
        <dbReference type="ARBA" id="ARBA00023157"/>
    </source>
</evidence>
<keyword evidence="5 10" id="KW-0732">Signal</keyword>
<reference evidence="12" key="1">
    <citation type="submission" date="2017-11" db="EMBL/GenBank/DDBJ databases">
        <authorList>
            <person name="Lima N.C."/>
            <person name="Parody-Merino A.M."/>
            <person name="Battley P.F."/>
            <person name="Fidler A.E."/>
            <person name="Prosdocimi F."/>
        </authorList>
    </citation>
    <scope>NUCLEOTIDE SEQUENCE [LARGE SCALE GENOMIC DNA]</scope>
</reference>
<dbReference type="Proteomes" id="UP000233556">
    <property type="component" value="Unassembled WGS sequence"/>
</dbReference>
<sequence>MSMKHLVLGLALLARTLATSNPLNLKAIDEKVLDMGLTSFDDQYRGCRHMMEEELVELNHTEFTRNPIYAEGWKRAAAKWWNKGGDVPRSTALRTEHAVALMAYTLHGSLYMKFDEDVHNAGLSRREYLEKFQFKTLHFLLTEALTILRKPQTCHKVFRGVKDIRFIAWPQDLVRFSQFVSFFFRKEKAKDFGEDTFFSVNTCYGVPIKKFSAYPEKEEVLIPPYERFVVTSITKHLNSTYIQLESAGTCSNYNCEWVKGNIPLAGPSIPQDSSSIPWVGPSIPWDSLSPPLALQPVQVSLDGSAALWGVSRSSQFGVISEFAEDTLCPLIQVTDEYVEQHWTQY</sequence>
<dbReference type="PANTHER" id="PTHR10339:SF19">
    <property type="entry name" value="GPI-LINKED NAD(P)(+)--ARGININE ADP-RIBOSYLTRANSFERASE 1"/>
    <property type="match status" value="1"/>
</dbReference>
<comment type="catalytic activity">
    <reaction evidence="9 10">
        <text>L-arginyl-[protein] + NAD(+) = N(omega)-(ADP-D-ribosyl)-L-arginyl-[protein] + nicotinamide + H(+)</text>
        <dbReference type="Rhea" id="RHEA:19149"/>
        <dbReference type="Rhea" id="RHEA-COMP:10532"/>
        <dbReference type="Rhea" id="RHEA-COMP:15087"/>
        <dbReference type="ChEBI" id="CHEBI:15378"/>
        <dbReference type="ChEBI" id="CHEBI:17154"/>
        <dbReference type="ChEBI" id="CHEBI:29965"/>
        <dbReference type="ChEBI" id="CHEBI:57540"/>
        <dbReference type="ChEBI" id="CHEBI:142554"/>
        <dbReference type="EC" id="2.4.2.31"/>
    </reaction>
</comment>
<evidence type="ECO:0000256" key="7">
    <source>
        <dbReference type="ARBA" id="ARBA00023027"/>
    </source>
</evidence>
<dbReference type="EC" id="2.4.2.31" evidence="10"/>
<evidence type="ECO:0000256" key="1">
    <source>
        <dbReference type="ARBA" id="ARBA00009558"/>
    </source>
</evidence>
<dbReference type="PRINTS" id="PR00970">
    <property type="entry name" value="RIBTRNSFRASE"/>
</dbReference>
<dbReference type="GO" id="GO:0003950">
    <property type="term" value="F:NAD+ poly-ADP-ribosyltransferase activity"/>
    <property type="evidence" value="ECO:0007669"/>
    <property type="project" value="TreeGrafter"/>
</dbReference>
<dbReference type="GO" id="GO:0044194">
    <property type="term" value="C:cytolytic granule"/>
    <property type="evidence" value="ECO:0007669"/>
    <property type="project" value="UniProtKB-ARBA"/>
</dbReference>
<dbReference type="Gene3D" id="3.90.176.10">
    <property type="entry name" value="Toxin ADP-ribosyltransferase, Chain A, domain 1"/>
    <property type="match status" value="1"/>
</dbReference>
<dbReference type="InterPro" id="IPR050999">
    <property type="entry name" value="ADP-ribosyltransferase_ARG"/>
</dbReference>
<accession>A0A2I0T2G7</accession>
<feature type="chain" id="PRO_5013987946" description="NAD(P)(+)--arginine ADP-ribosyltransferase" evidence="10">
    <location>
        <begin position="19"/>
        <end position="345"/>
    </location>
</feature>
<keyword evidence="12" id="KW-1185">Reference proteome</keyword>
<keyword evidence="2 10" id="KW-0328">Glycosyltransferase</keyword>
<reference evidence="12" key="2">
    <citation type="submission" date="2017-12" db="EMBL/GenBank/DDBJ databases">
        <title>Genome sequence of the Bar-tailed Godwit (Limosa lapponica baueri).</title>
        <authorList>
            <person name="Lima N.C.B."/>
            <person name="Parody-Merino A.M."/>
            <person name="Battley P.F."/>
            <person name="Fidler A.E."/>
            <person name="Prosdocimi F."/>
        </authorList>
    </citation>
    <scope>NUCLEOTIDE SEQUENCE [LARGE SCALE GENOMIC DNA]</scope>
</reference>
<keyword evidence="6 10" id="KW-0521">NADP</keyword>
<dbReference type="AlphaFoldDB" id="A0A2I0T2G7"/>
<keyword evidence="4" id="KW-0548">Nucleotidyltransferase</keyword>
<dbReference type="SUPFAM" id="SSF56399">
    <property type="entry name" value="ADP-ribosylation"/>
    <property type="match status" value="1"/>
</dbReference>
<gene>
    <name evidence="11" type="ORF">llap_21703</name>
</gene>
<evidence type="ECO:0000313" key="12">
    <source>
        <dbReference type="Proteomes" id="UP000233556"/>
    </source>
</evidence>
<name>A0A2I0T2G7_LIMLA</name>
<evidence type="ECO:0000256" key="9">
    <source>
        <dbReference type="ARBA" id="ARBA00047597"/>
    </source>
</evidence>
<dbReference type="PANTHER" id="PTHR10339">
    <property type="entry name" value="ADP-RIBOSYLTRANSFERASE"/>
    <property type="match status" value="1"/>
</dbReference>